<evidence type="ECO:0000256" key="6">
    <source>
        <dbReference type="ARBA" id="ARBA00058490"/>
    </source>
</evidence>
<evidence type="ECO:0000256" key="1">
    <source>
        <dbReference type="ARBA" id="ARBA00004496"/>
    </source>
</evidence>
<feature type="repeat" description="Pumilio" evidence="7">
    <location>
        <begin position="439"/>
        <end position="478"/>
    </location>
</feature>
<name>A0A6P8CUK2_PUNGR</name>
<evidence type="ECO:0000256" key="3">
    <source>
        <dbReference type="ARBA" id="ARBA00022737"/>
    </source>
</evidence>
<keyword evidence="9" id="KW-1185">Reference proteome</keyword>
<dbReference type="PROSITE" id="PS50302">
    <property type="entry name" value="PUM"/>
    <property type="match status" value="6"/>
</dbReference>
<dbReference type="RefSeq" id="XP_031388401.1">
    <property type="nucleotide sequence ID" value="XM_031532541.1"/>
</dbReference>
<feature type="repeat" description="Pumilio" evidence="7">
    <location>
        <begin position="587"/>
        <end position="622"/>
    </location>
</feature>
<dbReference type="PANTHER" id="PTHR12537">
    <property type="entry name" value="RNA BINDING PROTEIN PUMILIO-RELATED"/>
    <property type="match status" value="1"/>
</dbReference>
<evidence type="ECO:0000256" key="4">
    <source>
        <dbReference type="ARBA" id="ARBA00022845"/>
    </source>
</evidence>
<gene>
    <name evidence="10 11" type="primary">LOC116201335</name>
</gene>
<dbReference type="InterPro" id="IPR001313">
    <property type="entry name" value="Pumilio_RNA-bd_rpt"/>
</dbReference>
<comment type="function">
    <text evidence="6">Sequence-specific RNA-binding protein that regulates translation and mRNA stability by binding the 3'-UTR of target mRNAs.</text>
</comment>
<dbReference type="GeneID" id="116201335"/>
<evidence type="ECO:0000256" key="2">
    <source>
        <dbReference type="ARBA" id="ARBA00022490"/>
    </source>
</evidence>
<dbReference type="PANTHER" id="PTHR12537:SF147">
    <property type="entry name" value="PUMILIO HOMOLOG 12"/>
    <property type="match status" value="1"/>
</dbReference>
<dbReference type="GO" id="GO:0003729">
    <property type="term" value="F:mRNA binding"/>
    <property type="evidence" value="ECO:0007669"/>
    <property type="project" value="TreeGrafter"/>
</dbReference>
<reference evidence="9" key="1">
    <citation type="journal article" date="2020" name="Plant Biotechnol. J.">
        <title>The pomegranate (Punica granatum L.) draft genome dissects genetic divergence between soft- and hard-seeded cultivars.</title>
        <authorList>
            <person name="Luo X."/>
            <person name="Li H."/>
            <person name="Wu Z."/>
            <person name="Yao W."/>
            <person name="Zhao P."/>
            <person name="Cao D."/>
            <person name="Yu H."/>
            <person name="Li K."/>
            <person name="Poudel K."/>
            <person name="Zhao D."/>
            <person name="Zhang F."/>
            <person name="Xia X."/>
            <person name="Chen L."/>
            <person name="Wang Q."/>
            <person name="Jing D."/>
            <person name="Cao S."/>
        </authorList>
    </citation>
    <scope>NUCLEOTIDE SEQUENCE [LARGE SCALE GENOMIC DNA]</scope>
</reference>
<dbReference type="OrthoDB" id="668540at2759"/>
<dbReference type="CDD" id="cd07920">
    <property type="entry name" value="Pumilio"/>
    <property type="match status" value="1"/>
</dbReference>
<accession>A0A6P8CUK2</accession>
<evidence type="ECO:0000313" key="10">
    <source>
        <dbReference type="RefSeq" id="XP_031388401.1"/>
    </source>
</evidence>
<feature type="repeat" description="Pumilio" evidence="7">
    <location>
        <begin position="515"/>
        <end position="552"/>
    </location>
</feature>
<keyword evidence="4" id="KW-0810">Translation regulation</keyword>
<evidence type="ECO:0000313" key="9">
    <source>
        <dbReference type="Proteomes" id="UP000515151"/>
    </source>
</evidence>
<feature type="domain" description="PUM-HD" evidence="8">
    <location>
        <begin position="342"/>
        <end position="686"/>
    </location>
</feature>
<feature type="repeat" description="Pumilio" evidence="7">
    <location>
        <begin position="403"/>
        <end position="438"/>
    </location>
</feature>
<dbReference type="Pfam" id="PF00806">
    <property type="entry name" value="PUF"/>
    <property type="match status" value="8"/>
</dbReference>
<dbReference type="Gene3D" id="1.25.10.10">
    <property type="entry name" value="Leucine-rich Repeat Variant"/>
    <property type="match status" value="1"/>
</dbReference>
<dbReference type="InterPro" id="IPR033133">
    <property type="entry name" value="PUM-HD"/>
</dbReference>
<organism evidence="9 11">
    <name type="scientific">Punica granatum</name>
    <name type="common">Pomegranate</name>
    <dbReference type="NCBI Taxonomy" id="22663"/>
    <lineage>
        <taxon>Eukaryota</taxon>
        <taxon>Viridiplantae</taxon>
        <taxon>Streptophyta</taxon>
        <taxon>Embryophyta</taxon>
        <taxon>Tracheophyta</taxon>
        <taxon>Spermatophyta</taxon>
        <taxon>Magnoliopsida</taxon>
        <taxon>eudicotyledons</taxon>
        <taxon>Gunneridae</taxon>
        <taxon>Pentapetalae</taxon>
        <taxon>rosids</taxon>
        <taxon>malvids</taxon>
        <taxon>Myrtales</taxon>
        <taxon>Lythraceae</taxon>
        <taxon>Punica</taxon>
    </lineage>
</organism>
<reference evidence="10 11" key="2">
    <citation type="submission" date="2025-04" db="UniProtKB">
        <authorList>
            <consortium name="RefSeq"/>
        </authorList>
    </citation>
    <scope>IDENTIFICATION</scope>
    <source>
        <tissue evidence="10 11">Leaf</tissue>
    </source>
</reference>
<dbReference type="FunFam" id="1.25.10.10:FF:000237">
    <property type="entry name" value="Pumilio homolog 9"/>
    <property type="match status" value="1"/>
</dbReference>
<dbReference type="InterPro" id="IPR033712">
    <property type="entry name" value="Pumilio_RNA-bd"/>
</dbReference>
<dbReference type="InterPro" id="IPR016024">
    <property type="entry name" value="ARM-type_fold"/>
</dbReference>
<keyword evidence="3" id="KW-0677">Repeat</keyword>
<protein>
    <submittedName>
        <fullName evidence="10 11">Pumilio homolog 12-like isoform X1</fullName>
    </submittedName>
</protein>
<dbReference type="SMART" id="SM00025">
    <property type="entry name" value="Pumilio"/>
    <property type="match status" value="8"/>
</dbReference>
<comment type="subcellular location">
    <subcellularLocation>
        <location evidence="1">Cytoplasm</location>
    </subcellularLocation>
</comment>
<dbReference type="AlphaFoldDB" id="A0A6P8CUK2"/>
<feature type="repeat" description="Pumilio" evidence="7">
    <location>
        <begin position="623"/>
        <end position="660"/>
    </location>
</feature>
<dbReference type="RefSeq" id="XP_031388402.1">
    <property type="nucleotide sequence ID" value="XM_031532542.1"/>
</dbReference>
<keyword evidence="5" id="KW-0694">RNA-binding</keyword>
<keyword evidence="2" id="KW-0963">Cytoplasm</keyword>
<evidence type="ECO:0000256" key="7">
    <source>
        <dbReference type="PROSITE-ProRule" id="PRU00317"/>
    </source>
</evidence>
<evidence type="ECO:0000313" key="11">
    <source>
        <dbReference type="RefSeq" id="XP_031388402.1"/>
    </source>
</evidence>
<evidence type="ECO:0000256" key="5">
    <source>
        <dbReference type="ARBA" id="ARBA00022884"/>
    </source>
</evidence>
<dbReference type="GO" id="GO:0005737">
    <property type="term" value="C:cytoplasm"/>
    <property type="evidence" value="ECO:0007669"/>
    <property type="project" value="UniProtKB-SubCell"/>
</dbReference>
<dbReference type="SUPFAM" id="SSF48371">
    <property type="entry name" value="ARM repeat"/>
    <property type="match status" value="1"/>
</dbReference>
<proteinExistence type="predicted"/>
<dbReference type="InterPro" id="IPR011989">
    <property type="entry name" value="ARM-like"/>
</dbReference>
<sequence>MDSKTLKRMAQGRHEQGIDELNTLLFLGEMPNATLGQQRCEESVLTRLTSGDPPGNFNIMNNGFQQNHFEGLPMETVELIDDRVLSSAFAELNLRDGLAMEALPFTNCIQNTERQRSTLFSVQSQSSSPCVFNELNGTNAGLQNAENYINAAGLMNNGIRFVSHLPCPADTQSSPPYLHPQHVNQSQFTRRNIEEEQLDKMLKQRHLYLHWLQSHHLDTQNLIHANSNFVPGLMNQNQGQFFQSNGSPQQLDQWSLGLPHGDLDSVQVLDKISRQSCPMKILKRSNGLSTLRAMKLGPVRGNDSLNSVIQSGKFIDNGQVRYNSCNSDHGSFQLGSLRESCGQFSNINGLRGADMAPLPLEYGHVNEVRGCIYRLAKDQNGCRYLQRKFSEGSPQEVETIFLEVLEHIADLMTDPFGNYLVQKLLQVCDENQTTQILRVITRKPGDLIRISCDMHGTRAVQKVLQTLKTQEQFSIALASLKPGMVTLMKNSNGNHVAQCCLEHFMPKYSKQFLFEVAAENCVDLATDRHGCCVLQKCLGHPGGEQRLRLIYEIISNSLVISQNQYGNYVIQYVLLHIPAARPDVLEQLKGHYVELSMQKYSSNVVEKCIEYADEESHCRIIKELITSPELDRIMQDPYGNYVIQAALKSSRGAVKAAIVEAIKPYIHVLRSSPYGKKVLSSSCLKNLCPARRQDLVNSVDGVWGNFGFESWGF</sequence>
<evidence type="ECO:0000259" key="8">
    <source>
        <dbReference type="PROSITE" id="PS50303"/>
    </source>
</evidence>
<feature type="repeat" description="Pumilio" evidence="7">
    <location>
        <begin position="367"/>
        <end position="402"/>
    </location>
</feature>
<dbReference type="PROSITE" id="PS50303">
    <property type="entry name" value="PUM_HD"/>
    <property type="match status" value="1"/>
</dbReference>
<dbReference type="Proteomes" id="UP000515151">
    <property type="component" value="Chromosome 3"/>
</dbReference>
<dbReference type="GO" id="GO:0006417">
    <property type="term" value="P:regulation of translation"/>
    <property type="evidence" value="ECO:0007669"/>
    <property type="project" value="UniProtKB-KW"/>
</dbReference>